<evidence type="ECO:0000313" key="2">
    <source>
        <dbReference type="Proteomes" id="UP000002010"/>
    </source>
</evidence>
<evidence type="ECO:0000313" key="1">
    <source>
        <dbReference type="EMBL" id="ACO74906.1"/>
    </source>
</evidence>
<dbReference type="KEGG" id="lhk:LHK_01922"/>
<dbReference type="HOGENOM" id="CLU_2666580_0_0_4"/>
<dbReference type="EMBL" id="CP001154">
    <property type="protein sequence ID" value="ACO74906.1"/>
    <property type="molecule type" value="Genomic_DNA"/>
</dbReference>
<name>C1D8W6_LARHH</name>
<dbReference type="STRING" id="557598.LHK_01922"/>
<dbReference type="Proteomes" id="UP000002010">
    <property type="component" value="Chromosome"/>
</dbReference>
<protein>
    <submittedName>
        <fullName evidence="1">Uncharacterized protein</fullName>
    </submittedName>
</protein>
<sequence>MRQVHDPSTNTADTLSAFESLMRIVHGQCMEAAAALRLMEPASNGCCLPDGILAVCRQGFARQQNPCWPACHAAS</sequence>
<accession>C1D8W6</accession>
<organism evidence="1 2">
    <name type="scientific">Laribacter hongkongensis (strain HLHK9)</name>
    <dbReference type="NCBI Taxonomy" id="557598"/>
    <lineage>
        <taxon>Bacteria</taxon>
        <taxon>Pseudomonadati</taxon>
        <taxon>Pseudomonadota</taxon>
        <taxon>Betaproteobacteria</taxon>
        <taxon>Neisseriales</taxon>
        <taxon>Aquaspirillaceae</taxon>
        <taxon>Laribacter</taxon>
    </lineage>
</organism>
<gene>
    <name evidence="1" type="ordered locus">LHK_01922</name>
</gene>
<dbReference type="AlphaFoldDB" id="C1D8W6"/>
<reference evidence="1 2" key="1">
    <citation type="journal article" date="2009" name="PLoS Genet.">
        <title>The complete genome and proteome of Laribacter hongkongensis reveal potential mechanisms for adaptations to different temperatures and habitats.</title>
        <authorList>
            <person name="Woo P.C."/>
            <person name="Lau S.K."/>
            <person name="Tse H."/>
            <person name="Teng J.L."/>
            <person name="Curreem S.O."/>
            <person name="Tsang A.K."/>
            <person name="Fan R.Y."/>
            <person name="Wong G.K."/>
            <person name="Huang Y."/>
            <person name="Loman N.J."/>
            <person name="Snyder L.A."/>
            <person name="Cai J.J."/>
            <person name="Huang J.D."/>
            <person name="Mak W."/>
            <person name="Pallen M.J."/>
            <person name="Lok S."/>
            <person name="Yuen K.Y."/>
        </authorList>
    </citation>
    <scope>NUCLEOTIDE SEQUENCE [LARGE SCALE GENOMIC DNA]</scope>
    <source>
        <strain evidence="1 2">HLHK9</strain>
    </source>
</reference>
<proteinExistence type="predicted"/>
<keyword evidence="2" id="KW-1185">Reference proteome</keyword>